<dbReference type="PANTHER" id="PTHR30146">
    <property type="entry name" value="LACI-RELATED TRANSCRIPTIONAL REPRESSOR"/>
    <property type="match status" value="1"/>
</dbReference>
<dbReference type="GO" id="GO:0000976">
    <property type="term" value="F:transcription cis-regulatory region binding"/>
    <property type="evidence" value="ECO:0007669"/>
    <property type="project" value="TreeGrafter"/>
</dbReference>
<dbReference type="AlphaFoldDB" id="A0A3L7J7X7"/>
<comment type="caution">
    <text evidence="5">The sequence shown here is derived from an EMBL/GenBank/DDBJ whole genome shotgun (WGS) entry which is preliminary data.</text>
</comment>
<dbReference type="Pfam" id="PF00356">
    <property type="entry name" value="LacI"/>
    <property type="match status" value="1"/>
</dbReference>
<keyword evidence="2 5" id="KW-0238">DNA-binding</keyword>
<dbReference type="SUPFAM" id="SSF47413">
    <property type="entry name" value="lambda repressor-like DNA-binding domains"/>
    <property type="match status" value="1"/>
</dbReference>
<dbReference type="SMART" id="SM00354">
    <property type="entry name" value="HTH_LACI"/>
    <property type="match status" value="1"/>
</dbReference>
<dbReference type="InterPro" id="IPR010982">
    <property type="entry name" value="Lambda_DNA-bd_dom_sf"/>
</dbReference>
<reference evidence="5 6" key="1">
    <citation type="submission" date="2018-10" db="EMBL/GenBank/DDBJ databases">
        <title>Notoacmeibacter sp. M2BS9Y-3-1, whole genome shotgun sequence.</title>
        <authorList>
            <person name="Tuo L."/>
        </authorList>
    </citation>
    <scope>NUCLEOTIDE SEQUENCE [LARGE SCALE GENOMIC DNA]</scope>
    <source>
        <strain evidence="5 6">M2BS9Y-3-1</strain>
    </source>
</reference>
<protein>
    <submittedName>
        <fullName evidence="5">LacI family DNA-binding transcriptional regulator</fullName>
    </submittedName>
</protein>
<keyword evidence="1" id="KW-0805">Transcription regulation</keyword>
<dbReference type="RefSeq" id="WP_121643817.1">
    <property type="nucleotide sequence ID" value="NZ_RCWN01000001.1"/>
</dbReference>
<dbReference type="GO" id="GO:0003700">
    <property type="term" value="F:DNA-binding transcription factor activity"/>
    <property type="evidence" value="ECO:0007669"/>
    <property type="project" value="TreeGrafter"/>
</dbReference>
<feature type="domain" description="HTH lacI-type" evidence="4">
    <location>
        <begin position="5"/>
        <end position="59"/>
    </location>
</feature>
<proteinExistence type="predicted"/>
<evidence type="ECO:0000256" key="3">
    <source>
        <dbReference type="ARBA" id="ARBA00023163"/>
    </source>
</evidence>
<dbReference type="Gene3D" id="3.40.50.2300">
    <property type="match status" value="2"/>
</dbReference>
<dbReference type="Proteomes" id="UP000281094">
    <property type="component" value="Unassembled WGS sequence"/>
</dbReference>
<evidence type="ECO:0000259" key="4">
    <source>
        <dbReference type="PROSITE" id="PS50932"/>
    </source>
</evidence>
<dbReference type="SUPFAM" id="SSF53822">
    <property type="entry name" value="Periplasmic binding protein-like I"/>
    <property type="match status" value="1"/>
</dbReference>
<evidence type="ECO:0000313" key="6">
    <source>
        <dbReference type="Proteomes" id="UP000281094"/>
    </source>
</evidence>
<dbReference type="Gene3D" id="1.10.260.40">
    <property type="entry name" value="lambda repressor-like DNA-binding domains"/>
    <property type="match status" value="1"/>
</dbReference>
<evidence type="ECO:0000256" key="2">
    <source>
        <dbReference type="ARBA" id="ARBA00023125"/>
    </source>
</evidence>
<evidence type="ECO:0000313" key="5">
    <source>
        <dbReference type="EMBL" id="RLQ86848.1"/>
    </source>
</evidence>
<dbReference type="InterPro" id="IPR028082">
    <property type="entry name" value="Peripla_BP_I"/>
</dbReference>
<organism evidence="5 6">
    <name type="scientific">Notoacmeibacter ruber</name>
    <dbReference type="NCBI Taxonomy" id="2670375"/>
    <lineage>
        <taxon>Bacteria</taxon>
        <taxon>Pseudomonadati</taxon>
        <taxon>Pseudomonadota</taxon>
        <taxon>Alphaproteobacteria</taxon>
        <taxon>Hyphomicrobiales</taxon>
        <taxon>Notoacmeibacteraceae</taxon>
        <taxon>Notoacmeibacter</taxon>
    </lineage>
</organism>
<accession>A0A3L7J7X7</accession>
<sequence length="335" mass="36000">MNKRARIADVAALAGVSTATVSRTLSAPEKVGESTRKKVLDAVKETGYRINGAARDLRQKRARSILILAPNLANTFFSRIFAAIQDEAAAAGLTVQISDSRIGRDKLATLGHDGRADGIMLLDASLDPALVNGWRLPVAQLCEWNDLYQAPGIVIDNPAAVHLAVAHLAGLKHTHLGHVEGPPDNVLAISRREAFHAASAERSIRTSILKGDFTMRSGADAARRWAELEDRPSGVFCASDECALGFISECIRLGFDVPSDVSVVGFDDIEFADRFIPALTTIRQPREAIGREGAELLIGMLRNDNPQQGSLRKIDADLVVRASSGPAPTARPDFV</sequence>
<gene>
    <name evidence="5" type="ORF">D8780_00160</name>
</gene>
<name>A0A3L7J7X7_9HYPH</name>
<keyword evidence="3" id="KW-0804">Transcription</keyword>
<keyword evidence="6" id="KW-1185">Reference proteome</keyword>
<dbReference type="PANTHER" id="PTHR30146:SF109">
    <property type="entry name" value="HTH-TYPE TRANSCRIPTIONAL REGULATOR GALS"/>
    <property type="match status" value="1"/>
</dbReference>
<dbReference type="InterPro" id="IPR000843">
    <property type="entry name" value="HTH_LacI"/>
</dbReference>
<dbReference type="EMBL" id="RCWN01000001">
    <property type="protein sequence ID" value="RLQ86848.1"/>
    <property type="molecule type" value="Genomic_DNA"/>
</dbReference>
<dbReference type="Pfam" id="PF13377">
    <property type="entry name" value="Peripla_BP_3"/>
    <property type="match status" value="1"/>
</dbReference>
<dbReference type="InterPro" id="IPR046335">
    <property type="entry name" value="LacI/GalR-like_sensor"/>
</dbReference>
<dbReference type="PROSITE" id="PS50932">
    <property type="entry name" value="HTH_LACI_2"/>
    <property type="match status" value="1"/>
</dbReference>
<evidence type="ECO:0000256" key="1">
    <source>
        <dbReference type="ARBA" id="ARBA00023015"/>
    </source>
</evidence>
<dbReference type="CDD" id="cd01392">
    <property type="entry name" value="HTH_LacI"/>
    <property type="match status" value="1"/>
</dbReference>